<dbReference type="OrthoDB" id="2875117at2"/>
<sequence length="80" mass="8838">MPGDIAPGDSGVQLREQTLAAIEPVVQYGLREARSTSVPHAMREVAAITLLMGRGYDASTARRIVESWEIDERFPRVREG</sequence>
<reference evidence="1 2" key="1">
    <citation type="submission" date="2020-01" db="EMBL/GenBank/DDBJ databases">
        <title>Whole genome sequence of Heliobacterium gestii DSM 11169.</title>
        <authorList>
            <person name="Kyndt J.A."/>
            <person name="Meyer T.E."/>
        </authorList>
    </citation>
    <scope>NUCLEOTIDE SEQUENCE [LARGE SCALE GENOMIC DNA]</scope>
    <source>
        <strain evidence="1 2">DSM 11169</strain>
    </source>
</reference>
<accession>A0A845L9F2</accession>
<proteinExistence type="predicted"/>
<name>A0A845L9F2_HELGE</name>
<dbReference type="Proteomes" id="UP000471031">
    <property type="component" value="Unassembled WGS sequence"/>
</dbReference>
<evidence type="ECO:0000313" key="2">
    <source>
        <dbReference type="Proteomes" id="UP000471031"/>
    </source>
</evidence>
<gene>
    <name evidence="1" type="ORF">GTO89_07270</name>
</gene>
<dbReference type="EMBL" id="WXEX01000005">
    <property type="protein sequence ID" value="MZP42838.1"/>
    <property type="molecule type" value="Genomic_DNA"/>
</dbReference>
<evidence type="ECO:0000313" key="1">
    <source>
        <dbReference type="EMBL" id="MZP42838.1"/>
    </source>
</evidence>
<dbReference type="AlphaFoldDB" id="A0A845L9F2"/>
<keyword evidence="2" id="KW-1185">Reference proteome</keyword>
<protein>
    <submittedName>
        <fullName evidence="1">Uncharacterized protein</fullName>
    </submittedName>
</protein>
<comment type="caution">
    <text evidence="1">The sequence shown here is derived from an EMBL/GenBank/DDBJ whole genome shotgun (WGS) entry which is preliminary data.</text>
</comment>
<organism evidence="1 2">
    <name type="scientific">Heliomicrobium gestii</name>
    <name type="common">Heliobacterium gestii</name>
    <dbReference type="NCBI Taxonomy" id="2699"/>
    <lineage>
        <taxon>Bacteria</taxon>
        <taxon>Bacillati</taxon>
        <taxon>Bacillota</taxon>
        <taxon>Clostridia</taxon>
        <taxon>Eubacteriales</taxon>
        <taxon>Heliobacteriaceae</taxon>
        <taxon>Heliomicrobium</taxon>
    </lineage>
</organism>